<dbReference type="STRING" id="240159.A0A4U5TY90"/>
<evidence type="ECO:0000256" key="2">
    <source>
        <dbReference type="ARBA" id="ARBA00022490"/>
    </source>
</evidence>
<comment type="subcellular location">
    <subcellularLocation>
        <location evidence="1">Cytoplasm</location>
        <location evidence="1">Cytoskeleton</location>
        <location evidence="1">Microtubule organizing center</location>
        <location evidence="1">Centrosome</location>
    </subcellularLocation>
</comment>
<evidence type="ECO:0000313" key="6">
    <source>
        <dbReference type="EMBL" id="TKS65841.1"/>
    </source>
</evidence>
<dbReference type="GO" id="GO:0005813">
    <property type="term" value="C:centrosome"/>
    <property type="evidence" value="ECO:0007669"/>
    <property type="project" value="UniProtKB-SubCell"/>
</dbReference>
<evidence type="ECO:0000256" key="4">
    <source>
        <dbReference type="ARBA" id="ARBA00023212"/>
    </source>
</evidence>
<gene>
    <name evidence="6" type="ORF">D9C73_028452</name>
</gene>
<keyword evidence="2" id="KW-0963">Cytoplasm</keyword>
<keyword evidence="4" id="KW-0206">Cytoskeleton</keyword>
<reference evidence="6 7" key="1">
    <citation type="submission" date="2019-01" db="EMBL/GenBank/DDBJ databases">
        <title>Genome Assembly of Collichthys lucidus.</title>
        <authorList>
            <person name="Cai M."/>
            <person name="Xiao S."/>
        </authorList>
    </citation>
    <scope>NUCLEOTIDE SEQUENCE [LARGE SCALE GENOMIC DNA]</scope>
    <source>
        <strain evidence="6">JT15FE1705JMU</strain>
        <tissue evidence="6">Muscle</tissue>
    </source>
</reference>
<keyword evidence="7" id="KW-1185">Reference proteome</keyword>
<dbReference type="EMBL" id="ML241122">
    <property type="protein sequence ID" value="TKS65841.1"/>
    <property type="molecule type" value="Genomic_DNA"/>
</dbReference>
<protein>
    <submittedName>
        <fullName evidence="6">Uncharacterized protein</fullName>
    </submittedName>
</protein>
<accession>A0A4U5TY90</accession>
<dbReference type="PANTHER" id="PTHR18905">
    <property type="entry name" value="NINEIN"/>
    <property type="match status" value="1"/>
</dbReference>
<dbReference type="Proteomes" id="UP000298787">
    <property type="component" value="Unassembled WGS sequence"/>
</dbReference>
<evidence type="ECO:0000313" key="7">
    <source>
        <dbReference type="Proteomes" id="UP000298787"/>
    </source>
</evidence>
<sequence length="395" mass="43667">MDTLLGERTYARVNFEEFKEGFVAVLSRSLDSAHSEDDSSYLEPVVPDEVKPKFVKERSVRPSLPSRQSAGHADSEDSPTVRTKATDLSPPGVRRAKLRRSTSLESVEVLDGLRGRHGDYVQVLDGLRGRHGDYVQFLDCLRGRHGDYVQVLDSLRGRHVDHVQVLDSLRGRHGDYVQVLDSLRGRHGDYVQVLDSLRGRHGDYGLSRSRWSWGVGGGGEGVLCDHLSLQQEVDEQDRASIKELQKVLCGSAPISCSTPVDQLTCRGRRTGSVISPIMWEGLSQVQQEDRLWAVNVGKEKHYVQRLHLLHSGELITHTACPASSLLESLENLENLEPGEPGELESLSFTQLTAQTRAGLSRTGTDVGSGLWTDVDSGLWTDVGSGLWTAWALVLD</sequence>
<dbReference type="GO" id="GO:0034454">
    <property type="term" value="P:microtubule anchoring at centrosome"/>
    <property type="evidence" value="ECO:0007669"/>
    <property type="project" value="TreeGrafter"/>
</dbReference>
<proteinExistence type="predicted"/>
<keyword evidence="3" id="KW-0597">Phosphoprotein</keyword>
<evidence type="ECO:0000256" key="1">
    <source>
        <dbReference type="ARBA" id="ARBA00004300"/>
    </source>
</evidence>
<dbReference type="AlphaFoldDB" id="A0A4U5TY90"/>
<organism evidence="6 7">
    <name type="scientific">Collichthys lucidus</name>
    <name type="common">Big head croaker</name>
    <name type="synonym">Sciaena lucida</name>
    <dbReference type="NCBI Taxonomy" id="240159"/>
    <lineage>
        <taxon>Eukaryota</taxon>
        <taxon>Metazoa</taxon>
        <taxon>Chordata</taxon>
        <taxon>Craniata</taxon>
        <taxon>Vertebrata</taxon>
        <taxon>Euteleostomi</taxon>
        <taxon>Actinopterygii</taxon>
        <taxon>Neopterygii</taxon>
        <taxon>Teleostei</taxon>
        <taxon>Neoteleostei</taxon>
        <taxon>Acanthomorphata</taxon>
        <taxon>Eupercaria</taxon>
        <taxon>Sciaenidae</taxon>
        <taxon>Collichthys</taxon>
    </lineage>
</organism>
<feature type="region of interest" description="Disordered" evidence="5">
    <location>
        <begin position="53"/>
        <end position="93"/>
    </location>
</feature>
<evidence type="ECO:0000256" key="3">
    <source>
        <dbReference type="ARBA" id="ARBA00022553"/>
    </source>
</evidence>
<dbReference type="PANTHER" id="PTHR18905:SF12">
    <property type="entry name" value="NINEIN-LIKE PROTEIN"/>
    <property type="match status" value="1"/>
</dbReference>
<name>A0A4U5TY90_COLLU</name>
<evidence type="ECO:0000256" key="5">
    <source>
        <dbReference type="SAM" id="MobiDB-lite"/>
    </source>
</evidence>